<dbReference type="CDD" id="cd07102">
    <property type="entry name" value="ALDH_EDX86601"/>
    <property type="match status" value="1"/>
</dbReference>
<name>A0A3N4M065_9PEZI</name>
<evidence type="ECO:0000256" key="4">
    <source>
        <dbReference type="ARBA" id="ARBA00049194"/>
    </source>
</evidence>
<evidence type="ECO:0000313" key="10">
    <source>
        <dbReference type="Proteomes" id="UP000267821"/>
    </source>
</evidence>
<dbReference type="InParanoid" id="A0A3N4M065"/>
<dbReference type="Pfam" id="PF00171">
    <property type="entry name" value="Aldedh"/>
    <property type="match status" value="1"/>
</dbReference>
<organism evidence="9 10">
    <name type="scientific">Terfezia boudieri ATCC MYA-4762</name>
    <dbReference type="NCBI Taxonomy" id="1051890"/>
    <lineage>
        <taxon>Eukaryota</taxon>
        <taxon>Fungi</taxon>
        <taxon>Dikarya</taxon>
        <taxon>Ascomycota</taxon>
        <taxon>Pezizomycotina</taxon>
        <taxon>Pezizomycetes</taxon>
        <taxon>Pezizales</taxon>
        <taxon>Pezizaceae</taxon>
        <taxon>Terfezia</taxon>
    </lineage>
</organism>
<reference evidence="9 10" key="1">
    <citation type="journal article" date="2018" name="Nat. Ecol. Evol.">
        <title>Pezizomycetes genomes reveal the molecular basis of ectomycorrhizal truffle lifestyle.</title>
        <authorList>
            <person name="Murat C."/>
            <person name="Payen T."/>
            <person name="Noel B."/>
            <person name="Kuo A."/>
            <person name="Morin E."/>
            <person name="Chen J."/>
            <person name="Kohler A."/>
            <person name="Krizsan K."/>
            <person name="Balestrini R."/>
            <person name="Da Silva C."/>
            <person name="Montanini B."/>
            <person name="Hainaut M."/>
            <person name="Levati E."/>
            <person name="Barry K.W."/>
            <person name="Belfiori B."/>
            <person name="Cichocki N."/>
            <person name="Clum A."/>
            <person name="Dockter R.B."/>
            <person name="Fauchery L."/>
            <person name="Guy J."/>
            <person name="Iotti M."/>
            <person name="Le Tacon F."/>
            <person name="Lindquist E.A."/>
            <person name="Lipzen A."/>
            <person name="Malagnac F."/>
            <person name="Mello A."/>
            <person name="Molinier V."/>
            <person name="Miyauchi S."/>
            <person name="Poulain J."/>
            <person name="Riccioni C."/>
            <person name="Rubini A."/>
            <person name="Sitrit Y."/>
            <person name="Splivallo R."/>
            <person name="Traeger S."/>
            <person name="Wang M."/>
            <person name="Zifcakova L."/>
            <person name="Wipf D."/>
            <person name="Zambonelli A."/>
            <person name="Paolocci F."/>
            <person name="Nowrousian M."/>
            <person name="Ottonello S."/>
            <person name="Baldrian P."/>
            <person name="Spatafora J.W."/>
            <person name="Henrissat B."/>
            <person name="Nagy L.G."/>
            <person name="Aury J.M."/>
            <person name="Wincker P."/>
            <person name="Grigoriev I.V."/>
            <person name="Bonfante P."/>
            <person name="Martin F.M."/>
        </authorList>
    </citation>
    <scope>NUCLEOTIDE SEQUENCE [LARGE SCALE GENOMIC DNA]</scope>
    <source>
        <strain evidence="9 10">ATCC MYA-4762</strain>
    </source>
</reference>
<sequence>MSSSILTTISPITNLPITTRPALTPSDIPALTSRALTAFKSFRYTHPLPARQKLAQDFLTAILSHKDDLASCLTTEMGRPTRYAVSEIRTMVSRGEYLLSLSTSALSDVPGVPEPGFKRFIRKEPVGVVLVIFAWNYPYLILVNSLIPAILAGNTVILKGSPQTPSVVEKVVKLFNEVGLPENVLQYVHCGDAAVIEQLIQSPEISLVAFTGSHAGGIAVQKAASERTIPITLELGGNDPAYVRGDVDVAWAAEEIVEGAVFNSGQSCCAIERIYVHESIYEEFCQKVVEVIKGYKLGDPRDPETTIGPVISAAAASRIRADVQDALSKGAKRLTPEGLFAAAESLAPTFVGIEILRDCNHSMNIMTTETFGPTIPIMPVSSDKEAIDLMNDSNLGLSASIWTKDVAKGEELVEKVEAGTLFVNRCDYPSPDLAWTGWKDSGRGVTLGRGGFESFVRSRSWHLKNYPVGK</sequence>
<evidence type="ECO:0000256" key="6">
    <source>
        <dbReference type="RuleBase" id="RU003345"/>
    </source>
</evidence>
<evidence type="ECO:0000256" key="3">
    <source>
        <dbReference type="ARBA" id="ARBA00024226"/>
    </source>
</evidence>
<dbReference type="PROSITE" id="PS00070">
    <property type="entry name" value="ALDEHYDE_DEHYDR_CYS"/>
    <property type="match status" value="1"/>
</dbReference>
<keyword evidence="7" id="KW-0472">Membrane</keyword>
<comment type="catalytic activity">
    <reaction evidence="4">
        <text>an aldehyde + NAD(+) + H2O = a carboxylate + NADH + 2 H(+)</text>
        <dbReference type="Rhea" id="RHEA:16185"/>
        <dbReference type="ChEBI" id="CHEBI:15377"/>
        <dbReference type="ChEBI" id="CHEBI:15378"/>
        <dbReference type="ChEBI" id="CHEBI:17478"/>
        <dbReference type="ChEBI" id="CHEBI:29067"/>
        <dbReference type="ChEBI" id="CHEBI:57540"/>
        <dbReference type="ChEBI" id="CHEBI:57945"/>
        <dbReference type="EC" id="1.2.1.3"/>
    </reaction>
</comment>
<keyword evidence="7" id="KW-0812">Transmembrane</keyword>
<keyword evidence="2 6" id="KW-0560">Oxidoreductase</keyword>
<dbReference type="GO" id="GO:0004029">
    <property type="term" value="F:aldehyde dehydrogenase (NAD+) activity"/>
    <property type="evidence" value="ECO:0007669"/>
    <property type="project" value="UniProtKB-EC"/>
</dbReference>
<dbReference type="Gene3D" id="3.40.309.10">
    <property type="entry name" value="Aldehyde Dehydrogenase, Chain A, domain 2"/>
    <property type="match status" value="1"/>
</dbReference>
<evidence type="ECO:0000256" key="2">
    <source>
        <dbReference type="ARBA" id="ARBA00023002"/>
    </source>
</evidence>
<dbReference type="InterPro" id="IPR016160">
    <property type="entry name" value="Ald_DH_CS_CYS"/>
</dbReference>
<feature type="transmembrane region" description="Helical" evidence="7">
    <location>
        <begin position="126"/>
        <end position="151"/>
    </location>
</feature>
<feature type="active site" evidence="5">
    <location>
        <position position="234"/>
    </location>
</feature>
<evidence type="ECO:0000256" key="1">
    <source>
        <dbReference type="ARBA" id="ARBA00009986"/>
    </source>
</evidence>
<dbReference type="InterPro" id="IPR016162">
    <property type="entry name" value="Ald_DH_N"/>
</dbReference>
<keyword evidence="10" id="KW-1185">Reference proteome</keyword>
<dbReference type="Proteomes" id="UP000267821">
    <property type="component" value="Unassembled WGS sequence"/>
</dbReference>
<protein>
    <recommendedName>
        <fullName evidence="3">aldehyde dehydrogenase (NAD(+))</fullName>
        <ecNumber evidence="3">1.2.1.3</ecNumber>
    </recommendedName>
</protein>
<proteinExistence type="inferred from homology"/>
<dbReference type="InterPro" id="IPR015590">
    <property type="entry name" value="Aldehyde_DH_dom"/>
</dbReference>
<dbReference type="InterPro" id="IPR029510">
    <property type="entry name" value="Ald_DH_CS_GLU"/>
</dbReference>
<dbReference type="EC" id="1.2.1.3" evidence="3"/>
<evidence type="ECO:0000259" key="8">
    <source>
        <dbReference type="Pfam" id="PF00171"/>
    </source>
</evidence>
<dbReference type="PANTHER" id="PTHR11699">
    <property type="entry name" value="ALDEHYDE DEHYDROGENASE-RELATED"/>
    <property type="match status" value="1"/>
</dbReference>
<dbReference type="SUPFAM" id="SSF53720">
    <property type="entry name" value="ALDH-like"/>
    <property type="match status" value="1"/>
</dbReference>
<dbReference type="FunFam" id="3.40.309.10:FF:000009">
    <property type="entry name" value="Aldehyde dehydrogenase A"/>
    <property type="match status" value="1"/>
</dbReference>
<dbReference type="STRING" id="1051890.A0A3N4M065"/>
<dbReference type="InterPro" id="IPR016163">
    <property type="entry name" value="Ald_DH_C"/>
</dbReference>
<keyword evidence="7" id="KW-1133">Transmembrane helix</keyword>
<dbReference type="PROSITE" id="PS00687">
    <property type="entry name" value="ALDEHYDE_DEHYDR_GLU"/>
    <property type="match status" value="1"/>
</dbReference>
<dbReference type="AlphaFoldDB" id="A0A3N4M065"/>
<dbReference type="Gene3D" id="3.40.605.10">
    <property type="entry name" value="Aldehyde Dehydrogenase, Chain A, domain 1"/>
    <property type="match status" value="1"/>
</dbReference>
<evidence type="ECO:0000256" key="7">
    <source>
        <dbReference type="SAM" id="Phobius"/>
    </source>
</evidence>
<dbReference type="EMBL" id="ML121532">
    <property type="protein sequence ID" value="RPB27229.1"/>
    <property type="molecule type" value="Genomic_DNA"/>
</dbReference>
<feature type="domain" description="Aldehyde dehydrogenase" evidence="8">
    <location>
        <begin position="6"/>
        <end position="459"/>
    </location>
</feature>
<dbReference type="OrthoDB" id="310895at2759"/>
<evidence type="ECO:0000313" key="9">
    <source>
        <dbReference type="EMBL" id="RPB27229.1"/>
    </source>
</evidence>
<evidence type="ECO:0000256" key="5">
    <source>
        <dbReference type="PROSITE-ProRule" id="PRU10007"/>
    </source>
</evidence>
<accession>A0A3N4M065</accession>
<gene>
    <name evidence="9" type="ORF">L211DRAFT_834913</name>
</gene>
<comment type="similarity">
    <text evidence="1 6">Belongs to the aldehyde dehydrogenase family.</text>
</comment>
<dbReference type="InterPro" id="IPR016161">
    <property type="entry name" value="Ald_DH/histidinol_DH"/>
</dbReference>